<dbReference type="GO" id="GO:0010494">
    <property type="term" value="C:cytoplasmic stress granule"/>
    <property type="evidence" value="ECO:0007669"/>
    <property type="project" value="TreeGrafter"/>
</dbReference>
<dbReference type="InterPro" id="IPR006630">
    <property type="entry name" value="La_HTH"/>
</dbReference>
<dbReference type="Gene3D" id="3.30.70.330">
    <property type="match status" value="2"/>
</dbReference>
<feature type="compositionally biased region" description="Basic residues" evidence="5">
    <location>
        <begin position="378"/>
        <end position="390"/>
    </location>
</feature>
<evidence type="ECO:0000259" key="8">
    <source>
        <dbReference type="PROSITE" id="PS51939"/>
    </source>
</evidence>
<proteinExistence type="predicted"/>
<dbReference type="GO" id="GO:0005829">
    <property type="term" value="C:cytosol"/>
    <property type="evidence" value="ECO:0007669"/>
    <property type="project" value="TreeGrafter"/>
</dbReference>
<dbReference type="AlphaFoldDB" id="A0A7R9CHB6"/>
<dbReference type="EMBL" id="OC317046">
    <property type="protein sequence ID" value="CAD7394705.1"/>
    <property type="molecule type" value="Genomic_DNA"/>
</dbReference>
<protein>
    <submittedName>
        <fullName evidence="9">Uncharacterized protein</fullName>
    </submittedName>
</protein>
<feature type="domain" description="HTH La-type RNA-binding" evidence="7">
    <location>
        <begin position="55"/>
        <end position="147"/>
    </location>
</feature>
<evidence type="ECO:0000259" key="6">
    <source>
        <dbReference type="PROSITE" id="PS50102"/>
    </source>
</evidence>
<dbReference type="GO" id="GO:0005634">
    <property type="term" value="C:nucleus"/>
    <property type="evidence" value="ECO:0007669"/>
    <property type="project" value="UniProtKB-SubCell"/>
</dbReference>
<dbReference type="SUPFAM" id="SSF54928">
    <property type="entry name" value="RNA-binding domain, RBD"/>
    <property type="match status" value="1"/>
</dbReference>
<dbReference type="InterPro" id="IPR002344">
    <property type="entry name" value="Lupus_La"/>
</dbReference>
<dbReference type="GO" id="GO:0008033">
    <property type="term" value="P:tRNA processing"/>
    <property type="evidence" value="ECO:0007669"/>
    <property type="project" value="TreeGrafter"/>
</dbReference>
<keyword evidence="2 4" id="KW-0694">RNA-binding</keyword>
<feature type="domain" description="RRM" evidence="6">
    <location>
        <begin position="159"/>
        <end position="250"/>
    </location>
</feature>
<feature type="compositionally biased region" description="Basic and acidic residues" evidence="5">
    <location>
        <begin position="9"/>
        <end position="30"/>
    </location>
</feature>
<dbReference type="InterPro" id="IPR045180">
    <property type="entry name" value="La_dom_prot"/>
</dbReference>
<feature type="domain" description="XRRM" evidence="8">
    <location>
        <begin position="275"/>
        <end position="395"/>
    </location>
</feature>
<dbReference type="PROSITE" id="PS50102">
    <property type="entry name" value="RRM"/>
    <property type="match status" value="1"/>
</dbReference>
<dbReference type="PANTHER" id="PTHR22792:SF166">
    <property type="entry name" value="LUPUS LA PROTEIN HOMOLOG"/>
    <property type="match status" value="1"/>
</dbReference>
<dbReference type="PROSITE" id="PS51939">
    <property type="entry name" value="XRRM"/>
    <property type="match status" value="1"/>
</dbReference>
<dbReference type="SMART" id="SM00715">
    <property type="entry name" value="LA"/>
    <property type="match status" value="1"/>
</dbReference>
<evidence type="ECO:0000259" key="7">
    <source>
        <dbReference type="PROSITE" id="PS50961"/>
    </source>
</evidence>
<dbReference type="InterPro" id="IPR036388">
    <property type="entry name" value="WH-like_DNA-bd_sf"/>
</dbReference>
<evidence type="ECO:0000256" key="2">
    <source>
        <dbReference type="ARBA" id="ARBA00022884"/>
    </source>
</evidence>
<evidence type="ECO:0000313" key="9">
    <source>
        <dbReference type="EMBL" id="CAD7394705.1"/>
    </source>
</evidence>
<evidence type="ECO:0000256" key="4">
    <source>
        <dbReference type="PROSITE-ProRule" id="PRU00332"/>
    </source>
</evidence>
<dbReference type="PANTHER" id="PTHR22792">
    <property type="entry name" value="LUPUS LA PROTEIN-RELATED"/>
    <property type="match status" value="1"/>
</dbReference>
<dbReference type="InterPro" id="IPR014886">
    <property type="entry name" value="La_xRRM"/>
</dbReference>
<dbReference type="InterPro" id="IPR035979">
    <property type="entry name" value="RBD_domain_sf"/>
</dbReference>
<dbReference type="CDD" id="cd12291">
    <property type="entry name" value="RRM1_La"/>
    <property type="match status" value="1"/>
</dbReference>
<dbReference type="GO" id="GO:1990904">
    <property type="term" value="C:ribonucleoprotein complex"/>
    <property type="evidence" value="ECO:0007669"/>
    <property type="project" value="UniProtKB-UniRule"/>
</dbReference>
<dbReference type="InterPro" id="IPR000504">
    <property type="entry name" value="RRM_dom"/>
</dbReference>
<dbReference type="Pfam" id="PF05383">
    <property type="entry name" value="La"/>
    <property type="match status" value="1"/>
</dbReference>
<evidence type="ECO:0000256" key="5">
    <source>
        <dbReference type="SAM" id="MobiDB-lite"/>
    </source>
</evidence>
<keyword evidence="3" id="KW-0539">Nucleus</keyword>
<dbReference type="InterPro" id="IPR012677">
    <property type="entry name" value="Nucleotide-bd_a/b_plait_sf"/>
</dbReference>
<comment type="subcellular location">
    <subcellularLocation>
        <location evidence="1">Nucleus</location>
    </subcellularLocation>
</comment>
<feature type="region of interest" description="Disordered" evidence="5">
    <location>
        <begin position="1"/>
        <end position="30"/>
    </location>
</feature>
<accession>A0A7R9CHB6</accession>
<evidence type="ECO:0000256" key="1">
    <source>
        <dbReference type="ARBA" id="ARBA00004123"/>
    </source>
</evidence>
<dbReference type="Gene3D" id="1.10.10.10">
    <property type="entry name" value="Winged helix-like DNA-binding domain superfamily/Winged helix DNA-binding domain"/>
    <property type="match status" value="1"/>
</dbReference>
<name>A0A7R9CHB6_TIMCR</name>
<feature type="compositionally biased region" description="Basic and acidic residues" evidence="5">
    <location>
        <begin position="365"/>
        <end position="377"/>
    </location>
</feature>
<feature type="region of interest" description="Disordered" evidence="5">
    <location>
        <begin position="249"/>
        <end position="268"/>
    </location>
</feature>
<organism evidence="9">
    <name type="scientific">Timema cristinae</name>
    <name type="common">Walking stick</name>
    <dbReference type="NCBI Taxonomy" id="61476"/>
    <lineage>
        <taxon>Eukaryota</taxon>
        <taxon>Metazoa</taxon>
        <taxon>Ecdysozoa</taxon>
        <taxon>Arthropoda</taxon>
        <taxon>Hexapoda</taxon>
        <taxon>Insecta</taxon>
        <taxon>Pterygota</taxon>
        <taxon>Neoptera</taxon>
        <taxon>Polyneoptera</taxon>
        <taxon>Phasmatodea</taxon>
        <taxon>Timematodea</taxon>
        <taxon>Timematoidea</taxon>
        <taxon>Timematidae</taxon>
        <taxon>Timema</taxon>
    </lineage>
</organism>
<gene>
    <name evidence="9" type="ORF">TCEB3V08_LOCUS2621</name>
</gene>
<dbReference type="PRINTS" id="PR00302">
    <property type="entry name" value="LUPUSLA"/>
</dbReference>
<dbReference type="GO" id="GO:0003729">
    <property type="term" value="F:mRNA binding"/>
    <property type="evidence" value="ECO:0007669"/>
    <property type="project" value="TreeGrafter"/>
</dbReference>
<dbReference type="GO" id="GO:0045727">
    <property type="term" value="P:positive regulation of translation"/>
    <property type="evidence" value="ECO:0007669"/>
    <property type="project" value="TreeGrafter"/>
</dbReference>
<evidence type="ECO:0000256" key="3">
    <source>
        <dbReference type="ARBA" id="ARBA00023242"/>
    </source>
</evidence>
<dbReference type="CDD" id="cd08028">
    <property type="entry name" value="LARP_3"/>
    <property type="match status" value="1"/>
</dbReference>
<dbReference type="SUPFAM" id="SSF46785">
    <property type="entry name" value="Winged helix' DNA-binding domain"/>
    <property type="match status" value="1"/>
</dbReference>
<dbReference type="SMART" id="SM00360">
    <property type="entry name" value="RRM"/>
    <property type="match status" value="1"/>
</dbReference>
<dbReference type="Pfam" id="PF08777">
    <property type="entry name" value="RRM_3"/>
    <property type="match status" value="1"/>
</dbReference>
<dbReference type="InterPro" id="IPR036390">
    <property type="entry name" value="WH_DNA-bd_sf"/>
</dbReference>
<dbReference type="PROSITE" id="PS50961">
    <property type="entry name" value="HTH_LA"/>
    <property type="match status" value="1"/>
</dbReference>
<feature type="region of interest" description="Disordered" evidence="5">
    <location>
        <begin position="365"/>
        <end position="422"/>
    </location>
</feature>
<reference evidence="9" key="1">
    <citation type="submission" date="2020-11" db="EMBL/GenBank/DDBJ databases">
        <authorList>
            <person name="Tran Van P."/>
        </authorList>
    </citation>
    <scope>NUCLEOTIDE SEQUENCE</scope>
</reference>
<sequence>MADTNGVELKVEASEEDKPKEESLKVEKETKVEDDIKNDNTTCDLGNKIKSELSEEEMSDLEKKIIRQIEYYFGDINLPRDKFLLEQVKLQDGWIPLDVMFKFKRLSSLTTDAELVCTALEKSPNKLLEVSEDRKQIRRSPAQVVPVFNEERRKELTSRTVYCKGFPVTGVVLDDLLPYFATYGPIETVMMRSYLDKAAKEHKFKGSVYVIFKTKELAEKFLNLESVKFGETELIRKWQSDYLEFKKQERDSKRKNSNAPQKKFSDEKTARQEAAMAKGAILHLEGFSGETSREDVKRELISVGAEVAYIEYCKGDSKGLARLQGENSAQRFLDRIKDKPLKVCGQEIEMKVVEGEEEEEFLKKTKETLEKKREHPSYKNKRGRGGRFRGGRGGGRNFGDRKRKGNPSEDEPPAKIGAESAD</sequence>